<reference evidence="5" key="1">
    <citation type="journal article" date="2014" name="Int. J. Syst. Evol. Microbiol.">
        <title>Complete genome sequence of Corynebacterium casei LMG S-19264T (=DSM 44701T), isolated from a smear-ripened cheese.</title>
        <authorList>
            <consortium name="US DOE Joint Genome Institute (JGI-PGF)"/>
            <person name="Walter F."/>
            <person name="Albersmeier A."/>
            <person name="Kalinowski J."/>
            <person name="Ruckert C."/>
        </authorList>
    </citation>
    <scope>NUCLEOTIDE SEQUENCE</scope>
    <source>
        <strain evidence="5">NBRC 110071</strain>
    </source>
</reference>
<dbReference type="InterPro" id="IPR002168">
    <property type="entry name" value="Lipase_GDXG_HIS_AS"/>
</dbReference>
<dbReference type="GO" id="GO:0004806">
    <property type="term" value="F:triacylglycerol lipase activity"/>
    <property type="evidence" value="ECO:0007669"/>
    <property type="project" value="TreeGrafter"/>
</dbReference>
<evidence type="ECO:0000259" key="4">
    <source>
        <dbReference type="Pfam" id="PF07859"/>
    </source>
</evidence>
<dbReference type="InterPro" id="IPR033140">
    <property type="entry name" value="Lipase_GDXG_put_SER_AS"/>
</dbReference>
<accession>A0AA37SCR2</accession>
<comment type="similarity">
    <text evidence="1">Belongs to the 'GDXG' lipolytic enzyme family.</text>
</comment>
<dbReference type="PANTHER" id="PTHR48081">
    <property type="entry name" value="AB HYDROLASE SUPERFAMILY PROTEIN C4A8.06C"/>
    <property type="match status" value="1"/>
</dbReference>
<dbReference type="AlphaFoldDB" id="A0AA37SCR2"/>
<comment type="caution">
    <text evidence="5">The sequence shown here is derived from an EMBL/GenBank/DDBJ whole genome shotgun (WGS) entry which is preliminary data.</text>
</comment>
<feature type="domain" description="Alpha/beta hydrolase fold-3" evidence="4">
    <location>
        <begin position="74"/>
        <end position="275"/>
    </location>
</feature>
<evidence type="ECO:0000256" key="3">
    <source>
        <dbReference type="PROSITE-ProRule" id="PRU10038"/>
    </source>
</evidence>
<dbReference type="PANTHER" id="PTHR48081:SF30">
    <property type="entry name" value="ACETYL-HYDROLASE LIPR-RELATED"/>
    <property type="match status" value="1"/>
</dbReference>
<gene>
    <name evidence="5" type="primary">bah</name>
    <name evidence="5" type="ORF">GCM10007876_24910</name>
</gene>
<evidence type="ECO:0000256" key="2">
    <source>
        <dbReference type="ARBA" id="ARBA00022801"/>
    </source>
</evidence>
<evidence type="ECO:0000313" key="6">
    <source>
        <dbReference type="Proteomes" id="UP001161389"/>
    </source>
</evidence>
<organism evidence="5 6">
    <name type="scientific">Litoribrevibacter albus</name>
    <dbReference type="NCBI Taxonomy" id="1473156"/>
    <lineage>
        <taxon>Bacteria</taxon>
        <taxon>Pseudomonadati</taxon>
        <taxon>Pseudomonadota</taxon>
        <taxon>Gammaproteobacteria</taxon>
        <taxon>Oceanospirillales</taxon>
        <taxon>Oceanospirillaceae</taxon>
        <taxon>Litoribrevibacter</taxon>
    </lineage>
</organism>
<dbReference type="Gene3D" id="3.40.50.1820">
    <property type="entry name" value="alpha/beta hydrolase"/>
    <property type="match status" value="1"/>
</dbReference>
<dbReference type="Proteomes" id="UP001161389">
    <property type="component" value="Unassembled WGS sequence"/>
</dbReference>
<reference evidence="5" key="2">
    <citation type="submission" date="2023-01" db="EMBL/GenBank/DDBJ databases">
        <title>Draft genome sequence of Litoribrevibacter albus strain NBRC 110071.</title>
        <authorList>
            <person name="Sun Q."/>
            <person name="Mori K."/>
        </authorList>
    </citation>
    <scope>NUCLEOTIDE SEQUENCE</scope>
    <source>
        <strain evidence="5">NBRC 110071</strain>
    </source>
</reference>
<dbReference type="SUPFAM" id="SSF53474">
    <property type="entry name" value="alpha/beta-Hydrolases"/>
    <property type="match status" value="1"/>
</dbReference>
<dbReference type="Pfam" id="PF07859">
    <property type="entry name" value="Abhydrolase_3"/>
    <property type="match status" value="1"/>
</dbReference>
<sequence length="299" mass="32807">MLSFRAKLVKRTLEKSIKPLLNPTTSIGVQRRVMDLSLQLNLLPSGTKISPVEIRDIPAEWISNVHSKASNTVILYLHGGAYNIGSTKSHRNLVAHLAKASGATVLLLDYKLAPEFPFPAALTDAVDAYQWLLEHGHQADDIVIAGDSAGGGLALATALSLKDQHIPQPSALGLISPWTDLTLSGETVKSKAHRDPMIRKDWLETMINNYAIDLPSDSPLCSPIFANLEGLPPIYIQVGEDEILLDDAMRLAQRAEAQGVSVVLEIWEEMWHVWHFQAGLLSESNEAIQQLANYICPND</sequence>
<name>A0AA37SCR2_9GAMM</name>
<keyword evidence="2" id="KW-0378">Hydrolase</keyword>
<feature type="active site" evidence="3">
    <location>
        <position position="148"/>
    </location>
</feature>
<keyword evidence="6" id="KW-1185">Reference proteome</keyword>
<evidence type="ECO:0000256" key="1">
    <source>
        <dbReference type="ARBA" id="ARBA00010515"/>
    </source>
</evidence>
<dbReference type="PROSITE" id="PS01173">
    <property type="entry name" value="LIPASE_GDXG_HIS"/>
    <property type="match status" value="1"/>
</dbReference>
<dbReference type="InterPro" id="IPR029058">
    <property type="entry name" value="AB_hydrolase_fold"/>
</dbReference>
<dbReference type="EMBL" id="BSNM01000015">
    <property type="protein sequence ID" value="GLQ32012.1"/>
    <property type="molecule type" value="Genomic_DNA"/>
</dbReference>
<proteinExistence type="inferred from homology"/>
<dbReference type="PROSITE" id="PS01174">
    <property type="entry name" value="LIPASE_GDXG_SER"/>
    <property type="match status" value="1"/>
</dbReference>
<dbReference type="InterPro" id="IPR013094">
    <property type="entry name" value="AB_hydrolase_3"/>
</dbReference>
<dbReference type="InterPro" id="IPR050300">
    <property type="entry name" value="GDXG_lipolytic_enzyme"/>
</dbReference>
<protein>
    <submittedName>
        <fullName evidence="5">Acetylesterase</fullName>
    </submittedName>
</protein>
<dbReference type="RefSeq" id="WP_284381844.1">
    <property type="nucleotide sequence ID" value="NZ_BSNM01000015.1"/>
</dbReference>
<evidence type="ECO:0000313" key="5">
    <source>
        <dbReference type="EMBL" id="GLQ32012.1"/>
    </source>
</evidence>